<reference evidence="2 3" key="1">
    <citation type="submission" date="2023-01" db="EMBL/GenBank/DDBJ databases">
        <title>Complete genome sequence of Roseicyclus marinus strain Dej080120_10.</title>
        <authorList>
            <person name="Ueki S."/>
            <person name="Maruyama F."/>
        </authorList>
    </citation>
    <scope>NUCLEOTIDE SEQUENCE [LARGE SCALE GENOMIC DNA]</scope>
    <source>
        <strain evidence="2 3">Dej080120_10</strain>
    </source>
</reference>
<protein>
    <recommendedName>
        <fullName evidence="4">DUF4864 domain-containing protein</fullName>
    </recommendedName>
</protein>
<name>A0AA48KJ65_9RHOB</name>
<feature type="chain" id="PRO_5041354471" description="DUF4864 domain-containing protein" evidence="1">
    <location>
        <begin position="21"/>
        <end position="138"/>
    </location>
</feature>
<keyword evidence="1" id="KW-0732">Signal</keyword>
<dbReference type="Pfam" id="PF16156">
    <property type="entry name" value="DUF4864"/>
    <property type="match status" value="1"/>
</dbReference>
<dbReference type="RefSeq" id="WP_338272555.1">
    <property type="nucleotide sequence ID" value="NZ_AP027266.1"/>
</dbReference>
<feature type="signal peptide" evidence="1">
    <location>
        <begin position="1"/>
        <end position="20"/>
    </location>
</feature>
<gene>
    <name evidence="2" type="ORF">MACH21_27540</name>
</gene>
<organism evidence="2 3">
    <name type="scientific">Roseicyclus marinus</name>
    <dbReference type="NCBI Taxonomy" id="2161673"/>
    <lineage>
        <taxon>Bacteria</taxon>
        <taxon>Pseudomonadati</taxon>
        <taxon>Pseudomonadota</taxon>
        <taxon>Alphaproteobacteria</taxon>
        <taxon>Rhodobacterales</taxon>
        <taxon>Roseobacteraceae</taxon>
        <taxon>Roseicyclus</taxon>
    </lineage>
</organism>
<dbReference type="EMBL" id="AP027266">
    <property type="protein sequence ID" value="BDW86577.1"/>
    <property type="molecule type" value="Genomic_DNA"/>
</dbReference>
<keyword evidence="3" id="KW-1185">Reference proteome</keyword>
<evidence type="ECO:0000313" key="3">
    <source>
        <dbReference type="Proteomes" id="UP001337723"/>
    </source>
</evidence>
<dbReference type="Proteomes" id="UP001337723">
    <property type="component" value="Chromosome"/>
</dbReference>
<dbReference type="AlphaFoldDB" id="A0AA48KJ65"/>
<proteinExistence type="predicted"/>
<evidence type="ECO:0000256" key="1">
    <source>
        <dbReference type="SAM" id="SignalP"/>
    </source>
</evidence>
<sequence>MLRNILAALVLTMASLSASAQEVLAPDPGIEAVIAGQFDAFRAGEVDEAWTYASPNIQRLFGNVENFARMVEQGYPMVWQPGRVDFIDLQSFGGLLVQRVQVIDAQGRVHYLGYQMVETEGGWRINGVQVLPAPDVSA</sequence>
<accession>A0AA48KJ65</accession>
<dbReference type="InterPro" id="IPR032347">
    <property type="entry name" value="DUF4864"/>
</dbReference>
<evidence type="ECO:0008006" key="4">
    <source>
        <dbReference type="Google" id="ProtNLM"/>
    </source>
</evidence>
<dbReference type="KEGG" id="rmai:MACH21_27540"/>
<evidence type="ECO:0000313" key="2">
    <source>
        <dbReference type="EMBL" id="BDW86577.1"/>
    </source>
</evidence>